<evidence type="ECO:0000313" key="1">
    <source>
        <dbReference type="EMBL" id="EQA63763.1"/>
    </source>
</evidence>
<dbReference type="Proteomes" id="UP000018747">
    <property type="component" value="Unassembled WGS sequence"/>
</dbReference>
<dbReference type="Pfam" id="PF07600">
    <property type="entry name" value="DUF1564"/>
    <property type="match status" value="1"/>
</dbReference>
<dbReference type="EMBL" id="AHMT02000016">
    <property type="protein sequence ID" value="EQA63763.1"/>
    <property type="molecule type" value="Genomic_DNA"/>
</dbReference>
<name>V6IFR1_9LEPT</name>
<dbReference type="AlphaFoldDB" id="V6IFR1"/>
<keyword evidence="2" id="KW-1185">Reference proteome</keyword>
<dbReference type="InterPro" id="IPR011458">
    <property type="entry name" value="DUF1564"/>
</dbReference>
<organism evidence="1 2">
    <name type="scientific">Leptospira alexanderi serovar Manhao 3 str. L 60</name>
    <dbReference type="NCBI Taxonomy" id="1049759"/>
    <lineage>
        <taxon>Bacteria</taxon>
        <taxon>Pseudomonadati</taxon>
        <taxon>Spirochaetota</taxon>
        <taxon>Spirochaetia</taxon>
        <taxon>Leptospirales</taxon>
        <taxon>Leptospiraceae</taxon>
        <taxon>Leptospira</taxon>
    </lineage>
</organism>
<reference evidence="1" key="1">
    <citation type="submission" date="2013-05" db="EMBL/GenBank/DDBJ databases">
        <authorList>
            <person name="Harkins D.M."/>
            <person name="Durkin A.S."/>
            <person name="Brinkac L.M."/>
            <person name="Haft D.H."/>
            <person name="Selengut J.D."/>
            <person name="Sanka R."/>
            <person name="DePew J."/>
            <person name="Purushe J."/>
            <person name="Hartskeerl R.A."/>
            <person name="Ahmed A."/>
            <person name="van der Linden H."/>
            <person name="Goris M.G.A."/>
            <person name="Vinetz J.M."/>
            <person name="Sutton G.G."/>
            <person name="Nierman W.C."/>
            <person name="Fouts D.E."/>
        </authorList>
    </citation>
    <scope>NUCLEOTIDE SEQUENCE [LARGE SCALE GENOMIC DNA]</scope>
    <source>
        <strain evidence="1">L 60</strain>
    </source>
</reference>
<accession>V6IFR1</accession>
<proteinExistence type="predicted"/>
<protein>
    <submittedName>
        <fullName evidence="1">PF07600 family protein</fullName>
    </submittedName>
</protein>
<comment type="caution">
    <text evidence="1">The sequence shown here is derived from an EMBL/GenBank/DDBJ whole genome shotgun (WGS) entry which is preliminary data.</text>
</comment>
<evidence type="ECO:0000313" key="2">
    <source>
        <dbReference type="Proteomes" id="UP000018747"/>
    </source>
</evidence>
<sequence>MGDPTFFVPPTFDKIPNFFSFQWFFLQLERTGLSMGKIFLNTDQKIQSALVESRMGVETILFPKSYWNTLTVEQRKALPKRILPLLKRYQKFMLSKRRINRKAGKTLYQKSQGMVRVNMRIDSKTWVLLGVLSATHGVSRCFMVNYLLWLEDSKVGDSIDKALNVGCPF</sequence>
<gene>
    <name evidence="1" type="ORF">LEP1GSC062_3939</name>
</gene>